<dbReference type="GO" id="GO:0006218">
    <property type="term" value="P:uridine catabolic process"/>
    <property type="evidence" value="ECO:0000318"/>
    <property type="project" value="GO_Central"/>
</dbReference>
<dbReference type="AlphaFoldDB" id="H3H380"/>
<sequence>MATAPARCSSRALCAKLQPPRTTSAMAPRISAAFFSCGWSARGGSAQTKRVLRAWGSRHPNVASGQALRPLLPSHDTNANSWAAVSIAGSDTTSACDGICASGDPALRWTRTVVDSDANQLICSVIARFSLLPTMAYLNTNLVPKHSDGTVLHLGVKAGQVANRVVSVGSLARAQMLAQLLDDGRFETFESARGFSTFTGKVKGVQVSIVATGMGVPNMDFVVRETRAVVEGPMSIIRFGTCGSVLKDVTPGSVVVSGKGSVMVTRNPDAFFPDAEGEDCYRVSRVMPASPVLSNALVASMKDKLGTLRTVPAIAASSDRDMLDILDGLNATACSFYSSQGRLDSAFDDRNEQLVEDLAKSHPALVTVEMETFHLLDLAQRSRGSIQATAAVLVVANRLTGQVVEPDVLKALELYWGQAILETIAATPLQL</sequence>
<dbReference type="EMBL" id="DS566127">
    <property type="status" value="NOT_ANNOTATED_CDS"/>
    <property type="molecule type" value="Genomic_DNA"/>
</dbReference>
<dbReference type="OMA" id="TFEMETF"/>
<protein>
    <recommendedName>
        <fullName evidence="1">Nucleoside phosphorylase domain-containing protein</fullName>
    </recommendedName>
</protein>
<feature type="domain" description="Nucleoside phosphorylase" evidence="1">
    <location>
        <begin position="164"/>
        <end position="401"/>
    </location>
</feature>
<accession>H3H380</accession>
<evidence type="ECO:0000259" key="1">
    <source>
        <dbReference type="Pfam" id="PF01048"/>
    </source>
</evidence>
<dbReference type="InParanoid" id="H3H380"/>
<dbReference type="PANTHER" id="PTHR43691">
    <property type="entry name" value="URIDINE PHOSPHORYLASE"/>
    <property type="match status" value="1"/>
</dbReference>
<dbReference type="InterPro" id="IPR000845">
    <property type="entry name" value="Nucleoside_phosphorylase_d"/>
</dbReference>
<reference evidence="2" key="2">
    <citation type="submission" date="2015-06" db="UniProtKB">
        <authorList>
            <consortium name="EnsemblProtists"/>
        </authorList>
    </citation>
    <scope>IDENTIFICATION</scope>
    <source>
        <strain evidence="2">Pr102</strain>
    </source>
</reference>
<dbReference type="Pfam" id="PF01048">
    <property type="entry name" value="PNP_UDP_1"/>
    <property type="match status" value="1"/>
</dbReference>
<dbReference type="EnsemblProtists" id="Phyra84919">
    <property type="protein sequence ID" value="Phyra84919"/>
    <property type="gene ID" value="Phyra84919"/>
</dbReference>
<evidence type="ECO:0000313" key="3">
    <source>
        <dbReference type="Proteomes" id="UP000005238"/>
    </source>
</evidence>
<dbReference type="CDD" id="cd17769">
    <property type="entry name" value="NP_TgUP-like"/>
    <property type="match status" value="1"/>
</dbReference>
<evidence type="ECO:0000313" key="2">
    <source>
        <dbReference type="EnsemblProtists" id="Phyra84919"/>
    </source>
</evidence>
<dbReference type="GO" id="GO:0005829">
    <property type="term" value="C:cytosol"/>
    <property type="evidence" value="ECO:0000318"/>
    <property type="project" value="GO_Central"/>
</dbReference>
<dbReference type="VEuPathDB" id="FungiDB:KRP22_14872"/>
<keyword evidence="3" id="KW-1185">Reference proteome</keyword>
<dbReference type="InterPro" id="IPR035994">
    <property type="entry name" value="Nucleoside_phosphorylase_sf"/>
</dbReference>
<dbReference type="PANTHER" id="PTHR43691:SF14">
    <property type="entry name" value="URIDINE PHOSPHORYLASE"/>
    <property type="match status" value="1"/>
</dbReference>
<dbReference type="STRING" id="164328.H3H380"/>
<proteinExistence type="predicted"/>
<reference evidence="3" key="1">
    <citation type="journal article" date="2006" name="Science">
        <title>Phytophthora genome sequences uncover evolutionary origins and mechanisms of pathogenesis.</title>
        <authorList>
            <person name="Tyler B.M."/>
            <person name="Tripathy S."/>
            <person name="Zhang X."/>
            <person name="Dehal P."/>
            <person name="Jiang R.H."/>
            <person name="Aerts A."/>
            <person name="Arredondo F.D."/>
            <person name="Baxter L."/>
            <person name="Bensasson D."/>
            <person name="Beynon J.L."/>
            <person name="Chapman J."/>
            <person name="Damasceno C.M."/>
            <person name="Dorrance A.E."/>
            <person name="Dou D."/>
            <person name="Dickerman A.W."/>
            <person name="Dubchak I.L."/>
            <person name="Garbelotto M."/>
            <person name="Gijzen M."/>
            <person name="Gordon S.G."/>
            <person name="Govers F."/>
            <person name="Grunwald N.J."/>
            <person name="Huang W."/>
            <person name="Ivors K.L."/>
            <person name="Jones R.W."/>
            <person name="Kamoun S."/>
            <person name="Krampis K."/>
            <person name="Lamour K.H."/>
            <person name="Lee M.K."/>
            <person name="McDonald W.H."/>
            <person name="Medina M."/>
            <person name="Meijer H.J."/>
            <person name="Nordberg E.K."/>
            <person name="Maclean D.J."/>
            <person name="Ospina-Giraldo M.D."/>
            <person name="Morris P.F."/>
            <person name="Phuntumart V."/>
            <person name="Putnam N.H."/>
            <person name="Rash S."/>
            <person name="Rose J.K."/>
            <person name="Sakihama Y."/>
            <person name="Salamov A.A."/>
            <person name="Savidor A."/>
            <person name="Scheuring C.F."/>
            <person name="Smith B.M."/>
            <person name="Sobral B.W."/>
            <person name="Terry A."/>
            <person name="Torto-Alalibo T.A."/>
            <person name="Win J."/>
            <person name="Xu Z."/>
            <person name="Zhang H."/>
            <person name="Grigoriev I.V."/>
            <person name="Rokhsar D.S."/>
            <person name="Boore J.L."/>
        </authorList>
    </citation>
    <scope>NUCLEOTIDE SEQUENCE [LARGE SCALE GENOMIC DNA]</scope>
    <source>
        <strain evidence="3">Pr102</strain>
    </source>
</reference>
<dbReference type="Gene3D" id="3.40.50.1580">
    <property type="entry name" value="Nucleoside phosphorylase domain"/>
    <property type="match status" value="1"/>
</dbReference>
<dbReference type="HOGENOM" id="CLU_636922_0_0_1"/>
<name>H3H380_PHYRM</name>
<organism evidence="2 3">
    <name type="scientific">Phytophthora ramorum</name>
    <name type="common">Sudden oak death agent</name>
    <dbReference type="NCBI Taxonomy" id="164328"/>
    <lineage>
        <taxon>Eukaryota</taxon>
        <taxon>Sar</taxon>
        <taxon>Stramenopiles</taxon>
        <taxon>Oomycota</taxon>
        <taxon>Peronosporomycetes</taxon>
        <taxon>Peronosporales</taxon>
        <taxon>Peronosporaceae</taxon>
        <taxon>Phytophthora</taxon>
    </lineage>
</organism>
<dbReference type="VEuPathDB" id="FungiDB:KRP23_2902"/>
<dbReference type="Proteomes" id="UP000005238">
    <property type="component" value="Unassembled WGS sequence"/>
</dbReference>
<dbReference type="GO" id="GO:0004850">
    <property type="term" value="F:uridine phosphorylase activity"/>
    <property type="evidence" value="ECO:0000318"/>
    <property type="project" value="GO_Central"/>
</dbReference>
<dbReference type="eggNOG" id="ENOG502RXRP">
    <property type="taxonomic scope" value="Eukaryota"/>
</dbReference>
<dbReference type="SUPFAM" id="SSF53167">
    <property type="entry name" value="Purine and uridine phosphorylases"/>
    <property type="match status" value="1"/>
</dbReference>